<keyword evidence="4" id="KW-1185">Reference proteome</keyword>
<dbReference type="Gene3D" id="2.40.70.10">
    <property type="entry name" value="Acid Proteases"/>
    <property type="match status" value="2"/>
</dbReference>
<dbReference type="GO" id="GO:0006508">
    <property type="term" value="P:proteolysis"/>
    <property type="evidence" value="ECO:0007669"/>
    <property type="project" value="InterPro"/>
</dbReference>
<organism evidence="3 4">
    <name type="scientific">Gigaspora rosea</name>
    <dbReference type="NCBI Taxonomy" id="44941"/>
    <lineage>
        <taxon>Eukaryota</taxon>
        <taxon>Fungi</taxon>
        <taxon>Fungi incertae sedis</taxon>
        <taxon>Mucoromycota</taxon>
        <taxon>Glomeromycotina</taxon>
        <taxon>Glomeromycetes</taxon>
        <taxon>Diversisporales</taxon>
        <taxon>Gigasporaceae</taxon>
        <taxon>Gigaspora</taxon>
    </lineage>
</organism>
<dbReference type="InterPro" id="IPR001461">
    <property type="entry name" value="Aspartic_peptidase_A1"/>
</dbReference>
<dbReference type="OrthoDB" id="771136at2759"/>
<dbReference type="InterPro" id="IPR021109">
    <property type="entry name" value="Peptidase_aspartic_dom_sf"/>
</dbReference>
<protein>
    <submittedName>
        <fullName evidence="3">Aspartic peptidase domain-containing protein</fullName>
    </submittedName>
</protein>
<evidence type="ECO:0000259" key="2">
    <source>
        <dbReference type="Pfam" id="PF00026"/>
    </source>
</evidence>
<proteinExistence type="inferred from homology"/>
<evidence type="ECO:0000313" key="4">
    <source>
        <dbReference type="Proteomes" id="UP000266673"/>
    </source>
</evidence>
<feature type="domain" description="Peptidase A1" evidence="2">
    <location>
        <begin position="19"/>
        <end position="146"/>
    </location>
</feature>
<feature type="domain" description="Peptidase A1" evidence="2">
    <location>
        <begin position="156"/>
        <end position="233"/>
    </location>
</feature>
<comment type="similarity">
    <text evidence="1">Belongs to the peptidase A1 family.</text>
</comment>
<evidence type="ECO:0000313" key="3">
    <source>
        <dbReference type="EMBL" id="RIB20485.1"/>
    </source>
</evidence>
<dbReference type="InterPro" id="IPR033121">
    <property type="entry name" value="PEPTIDASE_A1"/>
</dbReference>
<accession>A0A397VDE9</accession>
<dbReference type="Proteomes" id="UP000266673">
    <property type="component" value="Unassembled WGS sequence"/>
</dbReference>
<reference evidence="3 4" key="1">
    <citation type="submission" date="2018-06" db="EMBL/GenBank/DDBJ databases">
        <title>Comparative genomics reveals the genomic features of Rhizophagus irregularis, R. cerebriforme, R. diaphanum and Gigaspora rosea, and their symbiotic lifestyle signature.</title>
        <authorList>
            <person name="Morin E."/>
            <person name="San Clemente H."/>
            <person name="Chen E.C.H."/>
            <person name="De La Providencia I."/>
            <person name="Hainaut M."/>
            <person name="Kuo A."/>
            <person name="Kohler A."/>
            <person name="Murat C."/>
            <person name="Tang N."/>
            <person name="Roy S."/>
            <person name="Loubradou J."/>
            <person name="Henrissat B."/>
            <person name="Grigoriev I.V."/>
            <person name="Corradi N."/>
            <person name="Roux C."/>
            <person name="Martin F.M."/>
        </authorList>
    </citation>
    <scope>NUCLEOTIDE SEQUENCE [LARGE SCALE GENOMIC DNA]</scope>
    <source>
        <strain evidence="3 4">DAOM 194757</strain>
    </source>
</reference>
<dbReference type="STRING" id="44941.A0A397VDE9"/>
<evidence type="ECO:0000256" key="1">
    <source>
        <dbReference type="ARBA" id="ARBA00007447"/>
    </source>
</evidence>
<dbReference type="PANTHER" id="PTHR47966">
    <property type="entry name" value="BETA-SITE APP-CLEAVING ENZYME, ISOFORM A-RELATED"/>
    <property type="match status" value="1"/>
</dbReference>
<dbReference type="Pfam" id="PF00026">
    <property type="entry name" value="Asp"/>
    <property type="match status" value="2"/>
</dbReference>
<gene>
    <name evidence="3" type="ORF">C2G38_2179179</name>
</gene>
<name>A0A397VDE9_9GLOM</name>
<dbReference type="PANTHER" id="PTHR47966:SF57">
    <property type="entry name" value="PEPTIDASE A1 DOMAIN-CONTAINING PROTEIN"/>
    <property type="match status" value="1"/>
</dbReference>
<dbReference type="AlphaFoldDB" id="A0A397VDE9"/>
<sequence>MQQVFTTARRDMMINFIKFSGEIVASDINISGKVAKNVFFNLIDSVPGLIAGSGVIGMGYNPSQGFPSNFKFDTKSNFRTIPTRGIKNKLYSLYLGRAPNPFNEPNATVEQSLLTLGEIDTSLYTGNINYFSVKDKDFWEIDSTTINELIPEARIFNGFYMLPCNTNTSISFIIGGVKHTINSKDLVNGNFIHGPELPPPGWCMSAIYGSDDKEAPWHLGGTFFHTIYAVFDL</sequence>
<comment type="caution">
    <text evidence="3">The sequence shown here is derived from an EMBL/GenBank/DDBJ whole genome shotgun (WGS) entry which is preliminary data.</text>
</comment>
<dbReference type="EMBL" id="QKWP01000414">
    <property type="protein sequence ID" value="RIB20485.1"/>
    <property type="molecule type" value="Genomic_DNA"/>
</dbReference>
<dbReference type="GO" id="GO:0004190">
    <property type="term" value="F:aspartic-type endopeptidase activity"/>
    <property type="evidence" value="ECO:0007669"/>
    <property type="project" value="InterPro"/>
</dbReference>
<dbReference type="SUPFAM" id="SSF50630">
    <property type="entry name" value="Acid proteases"/>
    <property type="match status" value="1"/>
</dbReference>